<evidence type="ECO:0000256" key="14">
    <source>
        <dbReference type="ARBA" id="ARBA00023136"/>
    </source>
</evidence>
<dbReference type="InterPro" id="IPR018303">
    <property type="entry name" value="ATPase_P-typ_P_site"/>
</dbReference>
<dbReference type="CDD" id="cd00371">
    <property type="entry name" value="HMA"/>
    <property type="match status" value="1"/>
</dbReference>
<dbReference type="Pfam" id="PF00122">
    <property type="entry name" value="E1-E2_ATPase"/>
    <property type="match status" value="1"/>
</dbReference>
<dbReference type="Pfam" id="PF12156">
    <property type="entry name" value="ATPase-cat_bd"/>
    <property type="match status" value="1"/>
</dbReference>
<evidence type="ECO:0000256" key="5">
    <source>
        <dbReference type="ARBA" id="ARBA00022553"/>
    </source>
</evidence>
<dbReference type="Gene3D" id="3.40.1110.10">
    <property type="entry name" value="Calcium-transporting ATPase, cytoplasmic domain N"/>
    <property type="match status" value="1"/>
</dbReference>
<dbReference type="RefSeq" id="WP_285388341.1">
    <property type="nucleotide sequence ID" value="NZ_JASSVS010000001.1"/>
</dbReference>
<comment type="similarity">
    <text evidence="2 15">Belongs to the cation transport ATPase (P-type) (TC 3.A.3) family. Type IB subfamily.</text>
</comment>
<keyword evidence="9 15" id="KW-0067">ATP-binding</keyword>
<comment type="caution">
    <text evidence="17">The sequence shown here is derived from an EMBL/GenBank/DDBJ whole genome shotgun (WGS) entry which is preliminary data.</text>
</comment>
<evidence type="ECO:0000256" key="4">
    <source>
        <dbReference type="ARBA" id="ARBA00022475"/>
    </source>
</evidence>
<keyword evidence="8 15" id="KW-0547">Nucleotide-binding</keyword>
<evidence type="ECO:0000313" key="17">
    <source>
        <dbReference type="EMBL" id="MDL0429876.1"/>
    </source>
</evidence>
<evidence type="ECO:0000256" key="1">
    <source>
        <dbReference type="ARBA" id="ARBA00004651"/>
    </source>
</evidence>
<dbReference type="InterPro" id="IPR036412">
    <property type="entry name" value="HAD-like_sf"/>
</dbReference>
<evidence type="ECO:0000256" key="10">
    <source>
        <dbReference type="ARBA" id="ARBA00022842"/>
    </source>
</evidence>
<name>A0ABT7I6V6_9GAMM</name>
<dbReference type="InterPro" id="IPR021993">
    <property type="entry name" value="ATPase-cat-bd"/>
</dbReference>
<evidence type="ECO:0000256" key="2">
    <source>
        <dbReference type="ARBA" id="ARBA00006024"/>
    </source>
</evidence>
<feature type="domain" description="HMA" evidence="16">
    <location>
        <begin position="92"/>
        <end position="158"/>
    </location>
</feature>
<comment type="subcellular location">
    <subcellularLocation>
        <location evidence="1">Cell membrane</location>
        <topology evidence="1">Multi-pass membrane protein</topology>
    </subcellularLocation>
</comment>
<dbReference type="InterPro" id="IPR008250">
    <property type="entry name" value="ATPase_P-typ_transduc_dom_A_sf"/>
</dbReference>
<evidence type="ECO:0000256" key="9">
    <source>
        <dbReference type="ARBA" id="ARBA00022840"/>
    </source>
</evidence>
<feature type="transmembrane region" description="Helical" evidence="15">
    <location>
        <begin position="452"/>
        <end position="476"/>
    </location>
</feature>
<sequence>MKPLHCFHCGEPAPGKPAITLELDGDLRHFCCQGCKAVCETIRAEGLDGFYQFRTEPAVTPRQLTTSELNRIRELDHPLVQKSFVSPVKAGQEATLLISDITCAACIWLLENHMAKQPGVISFSVNHSTQRARLVWNPEQVRLSDLLIAIYELGYRARPYQADEAEQALKAEHRSALIRLAVAGIGSFQTMMLAFPLYFELVSELSPEFVSFFRWFSLLVATPVVFYSARPFFTNALRDLRSRHLTMDVPVATAIGLAYVASAWVTVFGGEEVYFESVCMFTFFLQLGRYIEMQARYRAGLTGNALAGFQPMVASRVRGNESEIISTHDLVTGDVIRVRPGETLPADGVIVSGHSTLNEAALTGEYLPETRNPGDEVHAGSVNGENPLEVEVRRAGAQTRLSGILRILDRVQSEKPPVALMADRIAGVFVSRVLILAPVIWIGWWLAGADNAFDITLSVLVVTCPCALSLATPTAITSATMRLRKLGLLPTRGHTLESLNTIDTVIFDKTGTLTRGELSLVEARVFGALNREQCLEAAASLEKHSEHPIARVFHDFRGDSARNVQNHLGGGLSGESEGQRLYIGHRDFVEDNIGHPPPVTDEHHGMEIWLASDTQWLARFILDDEPRPDAREAVQALQQAGLRTILLSGDRSGHVEQIAEALGIDEAIGQASPEDKLQVLESLREHGRHIMMVGDGLNDLPSMAGAGVSVAMGSAADLTQLKADAVLLSGQLTQLTEALKTARRTRHIIRQNMAWALGYNLCALPLAAAGLVPPWLAAIGMSISSLVVVLNAMRLGRSPGRTESPVPAIGAEATS</sequence>
<feature type="transmembrane region" description="Helical" evidence="15">
    <location>
        <begin position="775"/>
        <end position="793"/>
    </location>
</feature>
<dbReference type="InterPro" id="IPR023214">
    <property type="entry name" value="HAD_sf"/>
</dbReference>
<dbReference type="PROSITE" id="PS01229">
    <property type="entry name" value="COF_2"/>
    <property type="match status" value="1"/>
</dbReference>
<gene>
    <name evidence="17" type="ORF">QPM17_01960</name>
</gene>
<dbReference type="Gene3D" id="3.40.50.1000">
    <property type="entry name" value="HAD superfamily/HAD-like"/>
    <property type="match status" value="1"/>
</dbReference>
<dbReference type="NCBIfam" id="TIGR01525">
    <property type="entry name" value="ATPase-IB_hvy"/>
    <property type="match status" value="1"/>
</dbReference>
<dbReference type="Gene3D" id="2.70.150.10">
    <property type="entry name" value="Calcium-transporting ATPase, cytoplasmic transduction domain A"/>
    <property type="match status" value="1"/>
</dbReference>
<dbReference type="InterPro" id="IPR023298">
    <property type="entry name" value="ATPase_P-typ_TM_dom_sf"/>
</dbReference>
<dbReference type="InterPro" id="IPR023299">
    <property type="entry name" value="ATPase_P-typ_cyto_dom_N"/>
</dbReference>
<dbReference type="NCBIfam" id="TIGR01512">
    <property type="entry name" value="ATPase-IB2_Cd"/>
    <property type="match status" value="1"/>
</dbReference>
<feature type="transmembrane region" description="Helical" evidence="15">
    <location>
        <begin position="249"/>
        <end position="267"/>
    </location>
</feature>
<feature type="transmembrane region" description="Helical" evidence="15">
    <location>
        <begin position="273"/>
        <end position="291"/>
    </location>
</feature>
<keyword evidence="3" id="KW-0813">Transport</keyword>
<keyword evidence="10" id="KW-0460">Magnesium</keyword>
<protein>
    <submittedName>
        <fullName evidence="17">Heavy metal translocating P-type ATPase</fullName>
    </submittedName>
</protein>
<dbReference type="Pfam" id="PF00403">
    <property type="entry name" value="HMA"/>
    <property type="match status" value="1"/>
</dbReference>
<dbReference type="CDD" id="cd02079">
    <property type="entry name" value="P-type_ATPase_HM"/>
    <property type="match status" value="1"/>
</dbReference>
<dbReference type="SUPFAM" id="SSF81665">
    <property type="entry name" value="Calcium ATPase, transmembrane domain M"/>
    <property type="match status" value="1"/>
</dbReference>
<dbReference type="InterPro" id="IPR006121">
    <property type="entry name" value="HMA_dom"/>
</dbReference>
<keyword evidence="11" id="KW-1278">Translocase</keyword>
<dbReference type="EMBL" id="JASSVS010000001">
    <property type="protein sequence ID" value="MDL0429876.1"/>
    <property type="molecule type" value="Genomic_DNA"/>
</dbReference>
<evidence type="ECO:0000256" key="13">
    <source>
        <dbReference type="ARBA" id="ARBA00023065"/>
    </source>
</evidence>
<organism evidence="17 18">
    <name type="scientific">Marinobacter azerbaijanicus</name>
    <dbReference type="NCBI Taxonomy" id="3050455"/>
    <lineage>
        <taxon>Bacteria</taxon>
        <taxon>Pseudomonadati</taxon>
        <taxon>Pseudomonadota</taxon>
        <taxon>Gammaproteobacteria</taxon>
        <taxon>Pseudomonadales</taxon>
        <taxon>Marinobacteraceae</taxon>
        <taxon>Marinobacter</taxon>
    </lineage>
</organism>
<feature type="transmembrane region" description="Helical" evidence="15">
    <location>
        <begin position="753"/>
        <end position="769"/>
    </location>
</feature>
<evidence type="ECO:0000259" key="16">
    <source>
        <dbReference type="PROSITE" id="PS50846"/>
    </source>
</evidence>
<dbReference type="PROSITE" id="PS00154">
    <property type="entry name" value="ATPASE_E1_E2"/>
    <property type="match status" value="1"/>
</dbReference>
<dbReference type="InterPro" id="IPR059000">
    <property type="entry name" value="ATPase_P-type_domA"/>
</dbReference>
<dbReference type="PROSITE" id="PS50846">
    <property type="entry name" value="HMA_2"/>
    <property type="match status" value="1"/>
</dbReference>
<feature type="transmembrane region" description="Helical" evidence="15">
    <location>
        <begin position="177"/>
        <end position="199"/>
    </location>
</feature>
<dbReference type="SUPFAM" id="SSF81653">
    <property type="entry name" value="Calcium ATPase, transduction domain A"/>
    <property type="match status" value="1"/>
</dbReference>
<accession>A0ABT7I6V6</accession>
<dbReference type="Proteomes" id="UP001227964">
    <property type="component" value="Unassembled WGS sequence"/>
</dbReference>
<keyword evidence="7 15" id="KW-0479">Metal-binding</keyword>
<dbReference type="SUPFAM" id="SSF55008">
    <property type="entry name" value="HMA, heavy metal-associated domain"/>
    <property type="match status" value="1"/>
</dbReference>
<reference evidence="17 18" key="1">
    <citation type="submission" date="2023-06" db="EMBL/GenBank/DDBJ databases">
        <title>Marinobacter azerbaijanicus a moderately halophilic, isolated from Urmia Lake in Azerbaijan region of Iran.</title>
        <authorList>
            <person name="Sanchez-Porro C."/>
            <person name="Aghdam E.M."/>
            <person name="Saheb S.M."/>
            <person name="Tarhriz V."/>
            <person name="Kazemi E."/>
            <person name="Ammozegar M.A."/>
            <person name="Ventosa A."/>
            <person name="Hejazi M.S."/>
        </authorList>
    </citation>
    <scope>NUCLEOTIDE SEQUENCE [LARGE SCALE GENOMIC DNA]</scope>
    <source>
        <strain evidence="17 18">TBZ242</strain>
    </source>
</reference>
<feature type="transmembrane region" description="Helical" evidence="15">
    <location>
        <begin position="425"/>
        <end position="446"/>
    </location>
</feature>
<dbReference type="PANTHER" id="PTHR43520">
    <property type="entry name" value="ATP7, ISOFORM B"/>
    <property type="match status" value="1"/>
</dbReference>
<evidence type="ECO:0000256" key="3">
    <source>
        <dbReference type="ARBA" id="ARBA00022448"/>
    </source>
</evidence>
<evidence type="ECO:0000313" key="18">
    <source>
        <dbReference type="Proteomes" id="UP001227964"/>
    </source>
</evidence>
<evidence type="ECO:0000256" key="8">
    <source>
        <dbReference type="ARBA" id="ARBA00022741"/>
    </source>
</evidence>
<keyword evidence="14 15" id="KW-0472">Membrane</keyword>
<dbReference type="InterPro" id="IPR001757">
    <property type="entry name" value="P_typ_ATPase"/>
</dbReference>
<keyword evidence="5" id="KW-0597">Phosphoprotein</keyword>
<evidence type="ECO:0000256" key="11">
    <source>
        <dbReference type="ARBA" id="ARBA00022967"/>
    </source>
</evidence>
<dbReference type="NCBIfam" id="TIGR01494">
    <property type="entry name" value="ATPase_P-type"/>
    <property type="match status" value="1"/>
</dbReference>
<dbReference type="SUPFAM" id="SSF81660">
    <property type="entry name" value="Metal cation-transporting ATPase, ATP-binding domain N"/>
    <property type="match status" value="1"/>
</dbReference>
<feature type="transmembrane region" description="Helical" evidence="15">
    <location>
        <begin position="211"/>
        <end position="229"/>
    </location>
</feature>
<keyword evidence="4 15" id="KW-1003">Cell membrane</keyword>
<dbReference type="NCBIfam" id="TIGR01511">
    <property type="entry name" value="ATPase-IB1_Cu"/>
    <property type="match status" value="1"/>
</dbReference>
<dbReference type="SUPFAM" id="SSF56784">
    <property type="entry name" value="HAD-like"/>
    <property type="match status" value="1"/>
</dbReference>
<keyword evidence="18" id="KW-1185">Reference proteome</keyword>
<evidence type="ECO:0000256" key="12">
    <source>
        <dbReference type="ARBA" id="ARBA00022989"/>
    </source>
</evidence>
<dbReference type="PRINTS" id="PR00119">
    <property type="entry name" value="CATATPASE"/>
</dbReference>
<dbReference type="InterPro" id="IPR027256">
    <property type="entry name" value="P-typ_ATPase_IB"/>
</dbReference>
<keyword evidence="13" id="KW-0406">Ion transport</keyword>
<dbReference type="PANTHER" id="PTHR43520:SF5">
    <property type="entry name" value="CATION-TRANSPORTING P-TYPE ATPASE-RELATED"/>
    <property type="match status" value="1"/>
</dbReference>
<dbReference type="Pfam" id="PF00702">
    <property type="entry name" value="Hydrolase"/>
    <property type="match status" value="1"/>
</dbReference>
<dbReference type="InterPro" id="IPR036163">
    <property type="entry name" value="HMA_dom_sf"/>
</dbReference>
<evidence type="ECO:0000256" key="15">
    <source>
        <dbReference type="RuleBase" id="RU362081"/>
    </source>
</evidence>
<evidence type="ECO:0000256" key="7">
    <source>
        <dbReference type="ARBA" id="ARBA00022723"/>
    </source>
</evidence>
<dbReference type="Gene3D" id="3.30.70.100">
    <property type="match status" value="1"/>
</dbReference>
<keyword evidence="6 15" id="KW-0812">Transmembrane</keyword>
<proteinExistence type="inferred from homology"/>
<evidence type="ECO:0000256" key="6">
    <source>
        <dbReference type="ARBA" id="ARBA00022692"/>
    </source>
</evidence>
<keyword evidence="12 15" id="KW-1133">Transmembrane helix</keyword>